<organism evidence="2 3">
    <name type="scientific">Clunio marinus</name>
    <dbReference type="NCBI Taxonomy" id="568069"/>
    <lineage>
        <taxon>Eukaryota</taxon>
        <taxon>Metazoa</taxon>
        <taxon>Ecdysozoa</taxon>
        <taxon>Arthropoda</taxon>
        <taxon>Hexapoda</taxon>
        <taxon>Insecta</taxon>
        <taxon>Pterygota</taxon>
        <taxon>Neoptera</taxon>
        <taxon>Endopterygota</taxon>
        <taxon>Diptera</taxon>
        <taxon>Nematocera</taxon>
        <taxon>Chironomoidea</taxon>
        <taxon>Chironomidae</taxon>
        <taxon>Clunio</taxon>
    </lineage>
</organism>
<dbReference type="EMBL" id="CVRI01000063">
    <property type="protein sequence ID" value="CRL04545.1"/>
    <property type="molecule type" value="Genomic_DNA"/>
</dbReference>
<feature type="compositionally biased region" description="Basic and acidic residues" evidence="1">
    <location>
        <begin position="33"/>
        <end position="49"/>
    </location>
</feature>
<evidence type="ECO:0000313" key="3">
    <source>
        <dbReference type="Proteomes" id="UP000183832"/>
    </source>
</evidence>
<feature type="region of interest" description="Disordered" evidence="1">
    <location>
        <begin position="1"/>
        <end position="49"/>
    </location>
</feature>
<protein>
    <submittedName>
        <fullName evidence="2">CLUMA_CG017618, isoform A</fullName>
    </submittedName>
</protein>
<sequence>MENLNSKTNPEEGESDTGSSVNIDLTGGTQSEQTKRARRTEAMKKRLKEGKGDQTCLEYAAKLADELNGTNMKIEKWVKNEINKRWNEASGLRHSKMMMKEPNTRRAKSLLNLSRNDLRVMMGVSTGHCCLYKHLNSMQRTQLINCRYCRGMTEETMKHVVASCDVHSRTRLRIFDHSVINAEGLAEVDLEDLLLFMTRTGVQTPEHFLRLLRLMSTVLMPPLLMGLKCD</sequence>
<evidence type="ECO:0000313" key="2">
    <source>
        <dbReference type="EMBL" id="CRL04545.1"/>
    </source>
</evidence>
<feature type="compositionally biased region" description="Polar residues" evidence="1">
    <location>
        <begin position="16"/>
        <end position="32"/>
    </location>
</feature>
<keyword evidence="3" id="KW-1185">Reference proteome</keyword>
<gene>
    <name evidence="2" type="ORF">CLUMA_CG017618</name>
</gene>
<dbReference type="Proteomes" id="UP000183832">
    <property type="component" value="Unassembled WGS sequence"/>
</dbReference>
<dbReference type="AlphaFoldDB" id="A0A1J1J117"/>
<dbReference type="OrthoDB" id="7790612at2759"/>
<evidence type="ECO:0000256" key="1">
    <source>
        <dbReference type="SAM" id="MobiDB-lite"/>
    </source>
</evidence>
<name>A0A1J1J117_9DIPT</name>
<reference evidence="2 3" key="1">
    <citation type="submission" date="2015-04" db="EMBL/GenBank/DDBJ databases">
        <authorList>
            <person name="Syromyatnikov M.Y."/>
            <person name="Popov V.N."/>
        </authorList>
    </citation>
    <scope>NUCLEOTIDE SEQUENCE [LARGE SCALE GENOMIC DNA]</scope>
</reference>
<proteinExistence type="predicted"/>
<accession>A0A1J1J117</accession>